<dbReference type="AlphaFoldDB" id="A0A1Q9CZF6"/>
<reference evidence="2 3" key="1">
    <citation type="submission" date="2016-02" db="EMBL/GenBank/DDBJ databases">
        <title>Genome analysis of coral dinoflagellate symbionts highlights evolutionary adaptations to a symbiotic lifestyle.</title>
        <authorList>
            <person name="Aranda M."/>
            <person name="Li Y."/>
            <person name="Liew Y.J."/>
            <person name="Baumgarten S."/>
            <person name="Simakov O."/>
            <person name="Wilson M."/>
            <person name="Piel J."/>
            <person name="Ashoor H."/>
            <person name="Bougouffa S."/>
            <person name="Bajic V.B."/>
            <person name="Ryu T."/>
            <person name="Ravasi T."/>
            <person name="Bayer T."/>
            <person name="Micklem G."/>
            <person name="Kim H."/>
            <person name="Bhak J."/>
            <person name="Lajeunesse T.C."/>
            <person name="Voolstra C.R."/>
        </authorList>
    </citation>
    <scope>NUCLEOTIDE SEQUENCE [LARGE SCALE GENOMIC DNA]</scope>
    <source>
        <strain evidence="2 3">CCMP2467</strain>
    </source>
</reference>
<organism evidence="2 3">
    <name type="scientific">Symbiodinium microadriaticum</name>
    <name type="common">Dinoflagellate</name>
    <name type="synonym">Zooxanthella microadriatica</name>
    <dbReference type="NCBI Taxonomy" id="2951"/>
    <lineage>
        <taxon>Eukaryota</taxon>
        <taxon>Sar</taxon>
        <taxon>Alveolata</taxon>
        <taxon>Dinophyceae</taxon>
        <taxon>Suessiales</taxon>
        <taxon>Symbiodiniaceae</taxon>
        <taxon>Symbiodinium</taxon>
    </lineage>
</organism>
<gene>
    <name evidence="2" type="ORF">AK812_SmicGene30406</name>
</gene>
<evidence type="ECO:0000313" key="3">
    <source>
        <dbReference type="Proteomes" id="UP000186817"/>
    </source>
</evidence>
<dbReference type="OrthoDB" id="10356985at2759"/>
<comment type="caution">
    <text evidence="2">The sequence shown here is derived from an EMBL/GenBank/DDBJ whole genome shotgun (WGS) entry which is preliminary data.</text>
</comment>
<dbReference type="Proteomes" id="UP000186817">
    <property type="component" value="Unassembled WGS sequence"/>
</dbReference>
<feature type="coiled-coil region" evidence="1">
    <location>
        <begin position="22"/>
        <end position="68"/>
    </location>
</feature>
<feature type="non-terminal residue" evidence="2">
    <location>
        <position position="1"/>
    </location>
</feature>
<dbReference type="EMBL" id="LSRX01000822">
    <property type="protein sequence ID" value="OLP88280.1"/>
    <property type="molecule type" value="Genomic_DNA"/>
</dbReference>
<evidence type="ECO:0000256" key="1">
    <source>
        <dbReference type="SAM" id="Coils"/>
    </source>
</evidence>
<proteinExistence type="predicted"/>
<keyword evidence="3" id="KW-1185">Reference proteome</keyword>
<evidence type="ECO:0000313" key="2">
    <source>
        <dbReference type="EMBL" id="OLP88280.1"/>
    </source>
</evidence>
<name>A0A1Q9CZF6_SYMMI</name>
<accession>A0A1Q9CZF6</accession>
<sequence>VTTRQTVADWHIYLRLFYDWQRENEERENIKMDEEEKRMRKALYEEARQKAEDNARRKAEEVKQKKNVIIGDR</sequence>
<protein>
    <submittedName>
        <fullName evidence="2">Uncharacterized protein</fullName>
    </submittedName>
</protein>
<keyword evidence="1" id="KW-0175">Coiled coil</keyword>